<sequence>MTITFQALLPDGAFFRVVSEESVPKVVQAISVLYWEFHGFDGNTGKPIWAIEHPRSIKSHPWGASTVNISAVGCTAMILGDVCCPTCEGPLLIKTRTDLMKYLEGERVICRNCDAKFMEKLPETRAKINQQTHKLTEYYSTIEVAHNKISAAPEAKMREGGDEAKKILLEWDVLQTFSDVGDQIVARLRPAERAKALDILSTPELVVDPSPLCQSLLEPVANPDQDIAIKEATFIAQQGLLIRQPSTDPAEYFWDEDMPGKATFMHPAVKRFKLRGPCKENQLNAFLLRRQLVKIFDPFGPERLDADAYQEVVAEVFLRETQVLAETAMMTLGLPPMTRAQEDRLFQVLHPVVDTLSIKSVAGVIFALAHGRPEAEDIVSDRQPQMIGTLFDSTIVAPFSVDEFIDHLAALAEDIPLFANDGVPVNLNFYPTTCLLFWDMLGMQPHDTLIGDVAQRLSSIDKLLVDPDEQSRAKLAAFFYGSSAATVEEFFNQQLMMGLVTQELAGLVQQRMDQGVGLDDIDLDELMGEVTNRHLDDPLSLDQAKEMLNDDNSLFGGSFSEEFAEEIERLLNDDEDPDASDGGFL</sequence>
<proteinExistence type="predicted"/>
<protein>
    <submittedName>
        <fullName evidence="1">Uncharacterized protein</fullName>
    </submittedName>
</protein>
<keyword evidence="2" id="KW-1185">Reference proteome</keyword>
<dbReference type="AlphaFoldDB" id="A0A1L7CEZ2"/>
<dbReference type="KEGG" id="caqu:CAQU_04165"/>
<dbReference type="RefSeq" id="WP_075725448.1">
    <property type="nucleotide sequence ID" value="NZ_CP009245.1"/>
</dbReference>
<dbReference type="OrthoDB" id="3435058at2"/>
<evidence type="ECO:0000313" key="1">
    <source>
        <dbReference type="EMBL" id="APT84398.1"/>
    </source>
</evidence>
<evidence type="ECO:0000313" key="2">
    <source>
        <dbReference type="Proteomes" id="UP000185478"/>
    </source>
</evidence>
<name>A0A1L7CEZ2_9CORY</name>
<organism evidence="1 2">
    <name type="scientific">Corynebacterium aquilae DSM 44791</name>
    <dbReference type="NCBI Taxonomy" id="1431546"/>
    <lineage>
        <taxon>Bacteria</taxon>
        <taxon>Bacillati</taxon>
        <taxon>Actinomycetota</taxon>
        <taxon>Actinomycetes</taxon>
        <taxon>Mycobacteriales</taxon>
        <taxon>Corynebacteriaceae</taxon>
        <taxon>Corynebacterium</taxon>
    </lineage>
</organism>
<gene>
    <name evidence="1" type="ORF">CAQU_04165</name>
</gene>
<reference evidence="1 2" key="1">
    <citation type="submission" date="2014-08" db="EMBL/GenBank/DDBJ databases">
        <title>Complete genome sequence of Corynebacterium aquilae S-613T(T) (=DSM 44791(T)), isolated from the choana of a healthy golden eagle.</title>
        <authorList>
            <person name="Ruckert C."/>
            <person name="Albersmeier A."/>
            <person name="Winkler A."/>
            <person name="Kalinowski J."/>
        </authorList>
    </citation>
    <scope>NUCLEOTIDE SEQUENCE [LARGE SCALE GENOMIC DNA]</scope>
    <source>
        <strain evidence="1 2">S-613</strain>
    </source>
</reference>
<dbReference type="Proteomes" id="UP000185478">
    <property type="component" value="Chromosome"/>
</dbReference>
<accession>A0A1L7CEZ2</accession>
<dbReference type="EMBL" id="CP009245">
    <property type="protein sequence ID" value="APT84398.1"/>
    <property type="molecule type" value="Genomic_DNA"/>
</dbReference>